<comment type="caution">
    <text evidence="6">The sequence shown here is derived from an EMBL/GenBank/DDBJ whole genome shotgun (WGS) entry which is preliminary data.</text>
</comment>
<dbReference type="RefSeq" id="WP_166781187.1">
    <property type="nucleotide sequence ID" value="NZ_JAAOYO010000004.1"/>
</dbReference>
<evidence type="ECO:0000256" key="1">
    <source>
        <dbReference type="ARBA" id="ARBA00010646"/>
    </source>
</evidence>
<keyword evidence="2" id="KW-0378">Hydrolase</keyword>
<dbReference type="PANTHER" id="PTHR34135:SF2">
    <property type="entry name" value="LYSOZYME"/>
    <property type="match status" value="1"/>
</dbReference>
<dbReference type="Pfam" id="PF01183">
    <property type="entry name" value="Glyco_hydro_25"/>
    <property type="match status" value="1"/>
</dbReference>
<feature type="signal peptide" evidence="5">
    <location>
        <begin position="1"/>
        <end position="39"/>
    </location>
</feature>
<dbReference type="InterPro" id="IPR017853">
    <property type="entry name" value="GH"/>
</dbReference>
<dbReference type="PROSITE" id="PS51318">
    <property type="entry name" value="TAT"/>
    <property type="match status" value="1"/>
</dbReference>
<dbReference type="Proteomes" id="UP001318300">
    <property type="component" value="Unassembled WGS sequence"/>
</dbReference>
<sequence length="331" mass="35412">MSTRSRATPRPAGRRPARRLALGLTVACAAALVSGQVLVPGLHADADAAGTAVAPTTVAAASGTPDPSLATMDATGDHAMGASIAAHAAQSGTAAGHGTTTQGTTSRSAAAAGGPPPGKVQGMDVSAWQPDVDFTAAYRNGARFAYVKATEGVTYQSRTYVQQYEASRRAGLIRGGYVYAQPSQASGRATAEFFFRSMGQWNPDGWTLPPLLDIEYGSAAQGTCYGLSWDRMRTWIRSFSDTVHQKTGRWPAIYTTTDWWRQCTNNSVRFSANPLFVALYPSHDFTSPGTLGRSWQQWRFWQWAPSGVFPGDQDVYASSVSNLRAFAAKRE</sequence>
<keyword evidence="7" id="KW-1185">Reference proteome</keyword>
<evidence type="ECO:0000313" key="6">
    <source>
        <dbReference type="EMBL" id="NII42204.1"/>
    </source>
</evidence>
<dbReference type="SUPFAM" id="SSF51445">
    <property type="entry name" value="(Trans)glycosidases"/>
    <property type="match status" value="1"/>
</dbReference>
<feature type="compositionally biased region" description="Low complexity" evidence="4">
    <location>
        <begin position="87"/>
        <end position="113"/>
    </location>
</feature>
<accession>A0ABX0TDE1</accession>
<dbReference type="EMBL" id="JAAOYO010000004">
    <property type="protein sequence ID" value="NII42204.1"/>
    <property type="molecule type" value="Genomic_DNA"/>
</dbReference>
<proteinExistence type="inferred from homology"/>
<keyword evidence="3" id="KW-0326">Glycosidase</keyword>
<gene>
    <name evidence="6" type="ORF">E9228_002862</name>
</gene>
<evidence type="ECO:0000256" key="4">
    <source>
        <dbReference type="SAM" id="MobiDB-lite"/>
    </source>
</evidence>
<evidence type="ECO:0000313" key="7">
    <source>
        <dbReference type="Proteomes" id="UP001318300"/>
    </source>
</evidence>
<feature type="region of interest" description="Disordered" evidence="4">
    <location>
        <begin position="87"/>
        <end position="123"/>
    </location>
</feature>
<keyword evidence="5" id="KW-0732">Signal</keyword>
<evidence type="ECO:0000256" key="3">
    <source>
        <dbReference type="ARBA" id="ARBA00023295"/>
    </source>
</evidence>
<protein>
    <submittedName>
        <fullName evidence="6">GH25 family lysozyme M1 (1,4-beta-N-acetylmuramidase)</fullName>
    </submittedName>
</protein>
<feature type="chain" id="PRO_5045500108" evidence="5">
    <location>
        <begin position="40"/>
        <end position="331"/>
    </location>
</feature>
<organism evidence="6 7">
    <name type="scientific">Curtobacterium salicis</name>
    <dbReference type="NCBI Taxonomy" id="1779862"/>
    <lineage>
        <taxon>Bacteria</taxon>
        <taxon>Bacillati</taxon>
        <taxon>Actinomycetota</taxon>
        <taxon>Actinomycetes</taxon>
        <taxon>Micrococcales</taxon>
        <taxon>Microbacteriaceae</taxon>
        <taxon>Curtobacterium</taxon>
    </lineage>
</organism>
<dbReference type="InterPro" id="IPR006311">
    <property type="entry name" value="TAT_signal"/>
</dbReference>
<dbReference type="InterPro" id="IPR018077">
    <property type="entry name" value="Glyco_hydro_fam25_subgr"/>
</dbReference>
<dbReference type="Gene3D" id="3.20.20.80">
    <property type="entry name" value="Glycosidases"/>
    <property type="match status" value="1"/>
</dbReference>
<evidence type="ECO:0000256" key="5">
    <source>
        <dbReference type="SAM" id="SignalP"/>
    </source>
</evidence>
<dbReference type="InterPro" id="IPR002053">
    <property type="entry name" value="Glyco_hydro_25"/>
</dbReference>
<evidence type="ECO:0000256" key="2">
    <source>
        <dbReference type="ARBA" id="ARBA00022801"/>
    </source>
</evidence>
<dbReference type="SMART" id="SM00641">
    <property type="entry name" value="Glyco_25"/>
    <property type="match status" value="1"/>
</dbReference>
<reference evidence="6 7" key="1">
    <citation type="submission" date="2020-03" db="EMBL/GenBank/DDBJ databases">
        <title>Above-ground endophytic microbial communities from plants in different locations in the United States.</title>
        <authorList>
            <person name="Frank C."/>
        </authorList>
    </citation>
    <scope>NUCLEOTIDE SEQUENCE [LARGE SCALE GENOMIC DNA]</scope>
    <source>
        <strain evidence="6 7">WW7</strain>
    </source>
</reference>
<dbReference type="PANTHER" id="PTHR34135">
    <property type="entry name" value="LYSOZYME"/>
    <property type="match status" value="1"/>
</dbReference>
<name>A0ABX0TDE1_9MICO</name>
<dbReference type="PROSITE" id="PS51904">
    <property type="entry name" value="GLYCOSYL_HYDROL_F25_2"/>
    <property type="match status" value="1"/>
</dbReference>
<comment type="similarity">
    <text evidence="1">Belongs to the glycosyl hydrolase 25 family.</text>
</comment>